<accession>D5EN97</accession>
<evidence type="ECO:0000256" key="1">
    <source>
        <dbReference type="ARBA" id="ARBA00004071"/>
    </source>
</evidence>
<dbReference type="OrthoDB" id="107551at2"/>
<dbReference type="Gene3D" id="2.60.40.1180">
    <property type="entry name" value="Golgi alpha-mannosidase II"/>
    <property type="match status" value="1"/>
</dbReference>
<dbReference type="PANTHER" id="PTHR10030:SF37">
    <property type="entry name" value="ALPHA-L-FUCOSIDASE-RELATED"/>
    <property type="match status" value="1"/>
</dbReference>
<feature type="signal peptide" evidence="7">
    <location>
        <begin position="1"/>
        <end position="24"/>
    </location>
</feature>
<evidence type="ECO:0000313" key="11">
    <source>
        <dbReference type="Proteomes" id="UP000000925"/>
    </source>
</evidence>
<dbReference type="KEGG" id="caa:Caka_0507"/>
<dbReference type="Pfam" id="PF01120">
    <property type="entry name" value="Alpha_L_fucos"/>
    <property type="match status" value="1"/>
</dbReference>
<dbReference type="GO" id="GO:0004560">
    <property type="term" value="F:alpha-L-fucosidase activity"/>
    <property type="evidence" value="ECO:0007669"/>
    <property type="project" value="UniProtKB-EC"/>
</dbReference>
<evidence type="ECO:0000256" key="7">
    <source>
        <dbReference type="SAM" id="SignalP"/>
    </source>
</evidence>
<name>D5EN97_CORAD</name>
<dbReference type="InterPro" id="IPR057739">
    <property type="entry name" value="Glyco_hydro_29_N"/>
</dbReference>
<dbReference type="PIRSF" id="PIRSF001092">
    <property type="entry name" value="Alpha-L-fucosidase"/>
    <property type="match status" value="1"/>
</dbReference>
<keyword evidence="11" id="KW-1185">Reference proteome</keyword>
<dbReference type="InterPro" id="IPR017853">
    <property type="entry name" value="GH"/>
</dbReference>
<evidence type="ECO:0000256" key="4">
    <source>
        <dbReference type="ARBA" id="ARBA00022729"/>
    </source>
</evidence>
<dbReference type="AlphaFoldDB" id="D5EN97"/>
<evidence type="ECO:0000259" key="8">
    <source>
        <dbReference type="Pfam" id="PF01120"/>
    </source>
</evidence>
<comment type="function">
    <text evidence="1">Alpha-L-fucosidase is responsible for hydrolyzing the alpha-1,6-linked fucose joined to the reducing-end N-acetylglucosamine of the carbohydrate moieties of glycoproteins.</text>
</comment>
<dbReference type="HOGENOM" id="CLU_002934_6_1_0"/>
<sequence length="504" mass="57118">MNTSKLTRILSASLLACATQATSASEERFEASWESLQQYNCPEWFRDAKFGIYAHWGINSAAGVSDNSDWYSRYMYMEGTANHKHHLAVHGELDEVGYKDLAPLFTADQFDADEWAELYVASGARFAGPSAEHSDGFSMWDSKVNAFNSVKMGPQRDVVGEMEAALRKRGLKVMVSFHHSWLWGWYPTWDANTDCADPANELYYGPKLPESARMPGPDNWCDAADPMPSVEFERVWLEKVKEVVDGYSPDLLWFDNRGQILSEDVRQQAAAYYYNDTDAKEIEAVLTYKRPDMPLGTGIVDLERARMPDIYPEPWLTDTSISSNSWNWTSDLEYYSTNRLIDDLVDIVSKNGCMLLNVAPHPNGTIPDEQKQRLLEMGAWLRLNGEAIYESRPWLIYGEGPNKTKTGHLADMKFDGFGEKDIRFTTRDGQLYAIALGWPESGVLAIESLSAIRHNGEFKAIELIGHKGALKWEQTKDALNITLPDSKPCEHAFVFKLTRKKKQL</sequence>
<keyword evidence="4 7" id="KW-0732">Signal</keyword>
<dbReference type="InterPro" id="IPR000933">
    <property type="entry name" value="Glyco_hydro_29"/>
</dbReference>
<dbReference type="SUPFAM" id="SSF51445">
    <property type="entry name" value="(Trans)glycosidases"/>
    <property type="match status" value="1"/>
</dbReference>
<feature type="domain" description="Glycoside hydrolase family 29 N-terminal" evidence="8">
    <location>
        <begin position="18"/>
        <end position="386"/>
    </location>
</feature>
<evidence type="ECO:0000256" key="5">
    <source>
        <dbReference type="ARBA" id="ARBA00022801"/>
    </source>
</evidence>
<evidence type="ECO:0000256" key="6">
    <source>
        <dbReference type="ARBA" id="ARBA00023295"/>
    </source>
</evidence>
<feature type="domain" description="Alpha-L-fucosidase C-terminal" evidence="9">
    <location>
        <begin position="420"/>
        <end position="498"/>
    </location>
</feature>
<evidence type="ECO:0000256" key="3">
    <source>
        <dbReference type="ARBA" id="ARBA00012662"/>
    </source>
</evidence>
<evidence type="ECO:0000313" key="10">
    <source>
        <dbReference type="EMBL" id="ADE53532.1"/>
    </source>
</evidence>
<dbReference type="InterPro" id="IPR016286">
    <property type="entry name" value="FUC_metazoa-typ"/>
</dbReference>
<keyword evidence="6 10" id="KW-0326">Glycosidase</keyword>
<dbReference type="SMART" id="SM00812">
    <property type="entry name" value="Alpha_L_fucos"/>
    <property type="match status" value="1"/>
</dbReference>
<protein>
    <recommendedName>
        <fullName evidence="3">alpha-L-fucosidase</fullName>
        <ecNumber evidence="3">3.2.1.51</ecNumber>
    </recommendedName>
</protein>
<dbReference type="RefSeq" id="WP_013042257.1">
    <property type="nucleotide sequence ID" value="NC_014008.1"/>
</dbReference>
<dbReference type="eggNOG" id="COG3669">
    <property type="taxonomic scope" value="Bacteria"/>
</dbReference>
<evidence type="ECO:0000259" key="9">
    <source>
        <dbReference type="Pfam" id="PF16757"/>
    </source>
</evidence>
<reference evidence="10 11" key="1">
    <citation type="journal article" date="2010" name="Stand. Genomic Sci.">
        <title>Complete genome sequence of Coraliomargarita akajimensis type strain (04OKA010-24).</title>
        <authorList>
            <person name="Mavromatis K."/>
            <person name="Abt B."/>
            <person name="Brambilla E."/>
            <person name="Lapidus A."/>
            <person name="Copeland A."/>
            <person name="Deshpande S."/>
            <person name="Nolan M."/>
            <person name="Lucas S."/>
            <person name="Tice H."/>
            <person name="Cheng J.F."/>
            <person name="Han C."/>
            <person name="Detter J.C."/>
            <person name="Woyke T."/>
            <person name="Goodwin L."/>
            <person name="Pitluck S."/>
            <person name="Held B."/>
            <person name="Brettin T."/>
            <person name="Tapia R."/>
            <person name="Ivanova N."/>
            <person name="Mikhailova N."/>
            <person name="Pati A."/>
            <person name="Liolios K."/>
            <person name="Chen A."/>
            <person name="Palaniappan K."/>
            <person name="Land M."/>
            <person name="Hauser L."/>
            <person name="Chang Y.J."/>
            <person name="Jeffries C.D."/>
            <person name="Rohde M."/>
            <person name="Goker M."/>
            <person name="Bristow J."/>
            <person name="Eisen J.A."/>
            <person name="Markowitz V."/>
            <person name="Hugenholtz P."/>
            <person name="Klenk H.P."/>
            <person name="Kyrpides N.C."/>
        </authorList>
    </citation>
    <scope>NUCLEOTIDE SEQUENCE [LARGE SCALE GENOMIC DNA]</scope>
    <source>
        <strain evidence="11">DSM 45221 / IAM 15411 / JCM 23193 / KCTC 12865</strain>
    </source>
</reference>
<dbReference type="EMBL" id="CP001998">
    <property type="protein sequence ID" value="ADE53532.1"/>
    <property type="molecule type" value="Genomic_DNA"/>
</dbReference>
<dbReference type="EC" id="3.2.1.51" evidence="3"/>
<dbReference type="GO" id="GO:0006004">
    <property type="term" value="P:fucose metabolic process"/>
    <property type="evidence" value="ECO:0007669"/>
    <property type="project" value="InterPro"/>
</dbReference>
<dbReference type="CAZy" id="GH29">
    <property type="family name" value="Glycoside Hydrolase Family 29"/>
</dbReference>
<dbReference type="InterPro" id="IPR031919">
    <property type="entry name" value="Fucosidase_C"/>
</dbReference>
<dbReference type="GO" id="GO:0005764">
    <property type="term" value="C:lysosome"/>
    <property type="evidence" value="ECO:0007669"/>
    <property type="project" value="TreeGrafter"/>
</dbReference>
<comment type="similarity">
    <text evidence="2">Belongs to the glycosyl hydrolase 29 family.</text>
</comment>
<dbReference type="PANTHER" id="PTHR10030">
    <property type="entry name" value="ALPHA-L-FUCOSIDASE"/>
    <property type="match status" value="1"/>
</dbReference>
<dbReference type="GO" id="GO:0016139">
    <property type="term" value="P:glycoside catabolic process"/>
    <property type="evidence" value="ECO:0007669"/>
    <property type="project" value="TreeGrafter"/>
</dbReference>
<evidence type="ECO:0000256" key="2">
    <source>
        <dbReference type="ARBA" id="ARBA00007951"/>
    </source>
</evidence>
<feature type="chain" id="PRO_5003070895" description="alpha-L-fucosidase" evidence="7">
    <location>
        <begin position="25"/>
        <end position="504"/>
    </location>
</feature>
<proteinExistence type="inferred from homology"/>
<keyword evidence="5 10" id="KW-0378">Hydrolase</keyword>
<dbReference type="InterPro" id="IPR013780">
    <property type="entry name" value="Glyco_hydro_b"/>
</dbReference>
<dbReference type="Pfam" id="PF16757">
    <property type="entry name" value="Fucosidase_C"/>
    <property type="match status" value="1"/>
</dbReference>
<gene>
    <name evidence="10" type="ordered locus">Caka_0507</name>
</gene>
<dbReference type="Proteomes" id="UP000000925">
    <property type="component" value="Chromosome"/>
</dbReference>
<dbReference type="STRING" id="583355.Caka_0507"/>
<organism evidence="10 11">
    <name type="scientific">Coraliomargarita akajimensis (strain DSM 45221 / IAM 15411 / JCM 23193 / KCTC 12865 / 04OKA010-24)</name>
    <dbReference type="NCBI Taxonomy" id="583355"/>
    <lineage>
        <taxon>Bacteria</taxon>
        <taxon>Pseudomonadati</taxon>
        <taxon>Verrucomicrobiota</taxon>
        <taxon>Opitutia</taxon>
        <taxon>Puniceicoccales</taxon>
        <taxon>Coraliomargaritaceae</taxon>
        <taxon>Coraliomargarita</taxon>
    </lineage>
</organism>
<dbReference type="Gene3D" id="3.20.20.80">
    <property type="entry name" value="Glycosidases"/>
    <property type="match status" value="1"/>
</dbReference>